<dbReference type="Gene3D" id="3.40.50.1820">
    <property type="entry name" value="alpha/beta hydrolase"/>
    <property type="match status" value="1"/>
</dbReference>
<gene>
    <name evidence="3" type="ORF">HG543_06870</name>
</gene>
<reference evidence="3 4" key="1">
    <citation type="submission" date="2020-04" db="EMBL/GenBank/DDBJ databases">
        <title>Draft genome of Pyxidicoccus fallax type strain.</title>
        <authorList>
            <person name="Whitworth D.E."/>
        </authorList>
    </citation>
    <scope>NUCLEOTIDE SEQUENCE [LARGE SCALE GENOMIC DNA]</scope>
    <source>
        <strain evidence="3 4">DSM 14698</strain>
    </source>
</reference>
<dbReference type="Proteomes" id="UP000518300">
    <property type="component" value="Unassembled WGS sequence"/>
</dbReference>
<evidence type="ECO:0000313" key="3">
    <source>
        <dbReference type="EMBL" id="NMO14582.1"/>
    </source>
</evidence>
<keyword evidence="4" id="KW-1185">Reference proteome</keyword>
<proteinExistence type="inferred from homology"/>
<dbReference type="GO" id="GO:0008610">
    <property type="term" value="P:lipid biosynthetic process"/>
    <property type="evidence" value="ECO:0007669"/>
    <property type="project" value="TreeGrafter"/>
</dbReference>
<dbReference type="RefSeq" id="WP_169343876.1">
    <property type="nucleotide sequence ID" value="NZ_JABBJJ010000021.1"/>
</dbReference>
<evidence type="ECO:0000313" key="4">
    <source>
        <dbReference type="Proteomes" id="UP000518300"/>
    </source>
</evidence>
<dbReference type="PANTHER" id="PTHR11487:SF0">
    <property type="entry name" value="S-ACYL FATTY ACID SYNTHASE THIOESTERASE, MEDIUM CHAIN"/>
    <property type="match status" value="1"/>
</dbReference>
<dbReference type="AlphaFoldDB" id="A0A848L8K7"/>
<feature type="domain" description="Thioesterase" evidence="2">
    <location>
        <begin position="17"/>
        <end position="237"/>
    </location>
</feature>
<comment type="similarity">
    <text evidence="1">Belongs to the thioesterase family.</text>
</comment>
<protein>
    <submittedName>
        <fullName evidence="3">Thioesterase</fullName>
    </submittedName>
</protein>
<evidence type="ECO:0000259" key="2">
    <source>
        <dbReference type="Pfam" id="PF00975"/>
    </source>
</evidence>
<dbReference type="EMBL" id="JABBJJ010000021">
    <property type="protein sequence ID" value="NMO14582.1"/>
    <property type="molecule type" value="Genomic_DNA"/>
</dbReference>
<dbReference type="PANTHER" id="PTHR11487">
    <property type="entry name" value="THIOESTERASE"/>
    <property type="match status" value="1"/>
</dbReference>
<dbReference type="InterPro" id="IPR012223">
    <property type="entry name" value="TEII"/>
</dbReference>
<organism evidence="3 4">
    <name type="scientific">Pyxidicoccus fallax</name>
    <dbReference type="NCBI Taxonomy" id="394095"/>
    <lineage>
        <taxon>Bacteria</taxon>
        <taxon>Pseudomonadati</taxon>
        <taxon>Myxococcota</taxon>
        <taxon>Myxococcia</taxon>
        <taxon>Myxococcales</taxon>
        <taxon>Cystobacterineae</taxon>
        <taxon>Myxococcaceae</taxon>
        <taxon>Pyxidicoccus</taxon>
    </lineage>
</organism>
<sequence>MREQWIYRRPSPAARLRLFCLPYAGGGASIYSRWQADFPEDVEVCAVELPGRRARLREPAIRRAAPLVAAIARGLSPYLDLPFAFFGHSMGALLAFELALHLRRAGLPGPRALFLSAAAAPHLPRTRRLLWRLDDAEFLSEIRGYGGTPEEVFSEPELLALFLPVLRADFEVFDTYEYEDDGPLDCPLHVYGGRDDERATPGQLRAWGELASNLESVELFPGGHFYLHEQRPALTAALRRELAALVPGRTVSGD</sequence>
<dbReference type="InterPro" id="IPR001031">
    <property type="entry name" value="Thioesterase"/>
</dbReference>
<dbReference type="Pfam" id="PF00975">
    <property type="entry name" value="Thioesterase"/>
    <property type="match status" value="1"/>
</dbReference>
<accession>A0A848L8K7</accession>
<evidence type="ECO:0000256" key="1">
    <source>
        <dbReference type="ARBA" id="ARBA00007169"/>
    </source>
</evidence>
<dbReference type="InterPro" id="IPR029058">
    <property type="entry name" value="AB_hydrolase_fold"/>
</dbReference>
<name>A0A848L8K7_9BACT</name>
<dbReference type="SUPFAM" id="SSF53474">
    <property type="entry name" value="alpha/beta-Hydrolases"/>
    <property type="match status" value="1"/>
</dbReference>
<comment type="caution">
    <text evidence="3">The sequence shown here is derived from an EMBL/GenBank/DDBJ whole genome shotgun (WGS) entry which is preliminary data.</text>
</comment>